<gene>
    <name evidence="3" type="ORF">PRUPE_1G197200</name>
</gene>
<dbReference type="AlphaFoldDB" id="A0A251R146"/>
<dbReference type="PANTHER" id="PTHR48473:SF1">
    <property type="entry name" value="TIR DOMAIN-CONTAINING PROTEIN"/>
    <property type="match status" value="1"/>
</dbReference>
<dbReference type="Gramene" id="ONI29410">
    <property type="protein sequence ID" value="ONI29410"/>
    <property type="gene ID" value="PRUPE_1G197200"/>
</dbReference>
<protein>
    <submittedName>
        <fullName evidence="3">Uncharacterized protein</fullName>
    </submittedName>
</protein>
<feature type="region of interest" description="Disordered" evidence="1">
    <location>
        <begin position="174"/>
        <end position="197"/>
    </location>
</feature>
<dbReference type="EMBL" id="CM007651">
    <property type="protein sequence ID" value="ONI29410.1"/>
    <property type="molecule type" value="Genomic_DNA"/>
</dbReference>
<evidence type="ECO:0000256" key="2">
    <source>
        <dbReference type="SAM" id="Phobius"/>
    </source>
</evidence>
<organism evidence="3 4">
    <name type="scientific">Prunus persica</name>
    <name type="common">Peach</name>
    <name type="synonym">Amygdalus persica</name>
    <dbReference type="NCBI Taxonomy" id="3760"/>
    <lineage>
        <taxon>Eukaryota</taxon>
        <taxon>Viridiplantae</taxon>
        <taxon>Streptophyta</taxon>
        <taxon>Embryophyta</taxon>
        <taxon>Tracheophyta</taxon>
        <taxon>Spermatophyta</taxon>
        <taxon>Magnoliopsida</taxon>
        <taxon>eudicotyledons</taxon>
        <taxon>Gunneridae</taxon>
        <taxon>Pentapetalae</taxon>
        <taxon>rosids</taxon>
        <taxon>fabids</taxon>
        <taxon>Rosales</taxon>
        <taxon>Rosaceae</taxon>
        <taxon>Amygdaloideae</taxon>
        <taxon>Amygdaleae</taxon>
        <taxon>Prunus</taxon>
    </lineage>
</organism>
<keyword evidence="2" id="KW-1133">Transmembrane helix</keyword>
<keyword evidence="2" id="KW-0812">Transmembrane</keyword>
<dbReference type="STRING" id="3760.A0A251R146"/>
<dbReference type="OrthoDB" id="1166453at2759"/>
<dbReference type="Proteomes" id="UP000006882">
    <property type="component" value="Chromosome G1"/>
</dbReference>
<sequence length="273" mass="31044">MSSYNYNLYDEPIKATSESAEWIFFATILGLQMSSAACDQASSPRKSQYALFGMLLAIAAVLISIWELTYRGKKERVVLRRWGMLWWFYHPPPRNTLFGTLPDVYGVAAGISQCIFCIVQYVYCLRHVDNPFKASLLPAIFLLCLGGSKLSNNRMNANTTDNNILRKPLDSQTIHVQDDKDSKENSSSTEETSKHATAKYYAPTNIPSLDDQEVEVESNIVDCRRVASQEVLAGDGHVGGGWDETMAKQVLQVAQEWQQWRWRLQWRQRGHLI</sequence>
<keyword evidence="4" id="KW-1185">Reference proteome</keyword>
<reference evidence="3 4" key="1">
    <citation type="journal article" date="2013" name="Nat. Genet.">
        <title>The high-quality draft genome of peach (Prunus persica) identifies unique patterns of genetic diversity, domestication and genome evolution.</title>
        <authorList>
            <consortium name="International Peach Genome Initiative"/>
            <person name="Verde I."/>
            <person name="Abbott A.G."/>
            <person name="Scalabrin S."/>
            <person name="Jung S."/>
            <person name="Shu S."/>
            <person name="Marroni F."/>
            <person name="Zhebentyayeva T."/>
            <person name="Dettori M.T."/>
            <person name="Grimwood J."/>
            <person name="Cattonaro F."/>
            <person name="Zuccolo A."/>
            <person name="Rossini L."/>
            <person name="Jenkins J."/>
            <person name="Vendramin E."/>
            <person name="Meisel L.A."/>
            <person name="Decroocq V."/>
            <person name="Sosinski B."/>
            <person name="Prochnik S."/>
            <person name="Mitros T."/>
            <person name="Policriti A."/>
            <person name="Cipriani G."/>
            <person name="Dondini L."/>
            <person name="Ficklin S."/>
            <person name="Goodstein D.M."/>
            <person name="Xuan P."/>
            <person name="Del Fabbro C."/>
            <person name="Aramini V."/>
            <person name="Copetti D."/>
            <person name="Gonzalez S."/>
            <person name="Horner D.S."/>
            <person name="Falchi R."/>
            <person name="Lucas S."/>
            <person name="Mica E."/>
            <person name="Maldonado J."/>
            <person name="Lazzari B."/>
            <person name="Bielenberg D."/>
            <person name="Pirona R."/>
            <person name="Miculan M."/>
            <person name="Barakat A."/>
            <person name="Testolin R."/>
            <person name="Stella A."/>
            <person name="Tartarini S."/>
            <person name="Tonutti P."/>
            <person name="Arus P."/>
            <person name="Orellana A."/>
            <person name="Wells C."/>
            <person name="Main D."/>
            <person name="Vizzotto G."/>
            <person name="Silva H."/>
            <person name="Salamini F."/>
            <person name="Schmutz J."/>
            <person name="Morgante M."/>
            <person name="Rokhsar D.S."/>
        </authorList>
    </citation>
    <scope>NUCLEOTIDE SEQUENCE [LARGE SCALE GENOMIC DNA]</scope>
    <source>
        <strain evidence="4">cv. Nemared</strain>
    </source>
</reference>
<evidence type="ECO:0000256" key="1">
    <source>
        <dbReference type="SAM" id="MobiDB-lite"/>
    </source>
</evidence>
<evidence type="ECO:0000313" key="4">
    <source>
        <dbReference type="Proteomes" id="UP000006882"/>
    </source>
</evidence>
<feature type="transmembrane region" description="Helical" evidence="2">
    <location>
        <begin position="49"/>
        <end position="66"/>
    </location>
</feature>
<keyword evidence="2" id="KW-0472">Membrane</keyword>
<proteinExistence type="predicted"/>
<dbReference type="PANTHER" id="PTHR48473">
    <property type="entry name" value="TIR DOMAIN-CONTAINING PROTEIN"/>
    <property type="match status" value="1"/>
</dbReference>
<evidence type="ECO:0000313" key="3">
    <source>
        <dbReference type="EMBL" id="ONI29410.1"/>
    </source>
</evidence>
<name>A0A251R146_PRUPE</name>
<accession>A0A251R146</accession>